<evidence type="ECO:0000259" key="8">
    <source>
        <dbReference type="PROSITE" id="PS50217"/>
    </source>
</evidence>
<feature type="region of interest" description="Disordered" evidence="7">
    <location>
        <begin position="237"/>
        <end position="280"/>
    </location>
</feature>
<accession>A0A6G1JJW5</accession>
<evidence type="ECO:0000313" key="10">
    <source>
        <dbReference type="Proteomes" id="UP000799291"/>
    </source>
</evidence>
<reference evidence="9" key="1">
    <citation type="journal article" date="2020" name="Stud. Mycol.">
        <title>101 Dothideomycetes genomes: a test case for predicting lifestyles and emergence of pathogens.</title>
        <authorList>
            <person name="Haridas S."/>
            <person name="Albert R."/>
            <person name="Binder M."/>
            <person name="Bloem J."/>
            <person name="Labutti K."/>
            <person name="Salamov A."/>
            <person name="Andreopoulos B."/>
            <person name="Baker S."/>
            <person name="Barry K."/>
            <person name="Bills G."/>
            <person name="Bluhm B."/>
            <person name="Cannon C."/>
            <person name="Castanera R."/>
            <person name="Culley D."/>
            <person name="Daum C."/>
            <person name="Ezra D."/>
            <person name="Gonzalez J."/>
            <person name="Henrissat B."/>
            <person name="Kuo A."/>
            <person name="Liang C."/>
            <person name="Lipzen A."/>
            <person name="Lutzoni F."/>
            <person name="Magnuson J."/>
            <person name="Mondo S."/>
            <person name="Nolan M."/>
            <person name="Ohm R."/>
            <person name="Pangilinan J."/>
            <person name="Park H.-J."/>
            <person name="Ramirez L."/>
            <person name="Alfaro M."/>
            <person name="Sun H."/>
            <person name="Tritt A."/>
            <person name="Yoshinaga Y."/>
            <person name="Zwiers L.-H."/>
            <person name="Turgeon B."/>
            <person name="Goodwin S."/>
            <person name="Spatafora J."/>
            <person name="Crous P."/>
            <person name="Grigoriev I."/>
        </authorList>
    </citation>
    <scope>NUCLEOTIDE SEQUENCE</scope>
    <source>
        <strain evidence="9">CBS 122367</strain>
    </source>
</reference>
<dbReference type="GO" id="GO:0005634">
    <property type="term" value="C:nucleus"/>
    <property type="evidence" value="ECO:0007669"/>
    <property type="project" value="UniProtKB-SubCell"/>
</dbReference>
<dbReference type="EMBL" id="MU005570">
    <property type="protein sequence ID" value="KAF2690857.1"/>
    <property type="molecule type" value="Genomic_DNA"/>
</dbReference>
<dbReference type="PANTHER" id="PTHR13044:SF14">
    <property type="entry name" value="CRYPTOCEPHAL, ISOFORM A"/>
    <property type="match status" value="1"/>
</dbReference>
<keyword evidence="10" id="KW-1185">Reference proteome</keyword>
<sequence length="280" mass="30572">MSSYNGRNGVNVSQYLANLNTIPSPQEQTIEPQSRDEDFSLFMNPDFFDQFNDAGAGNVDLSAPLPDFDLDVNSQQTGQPDRTASGTSEPKMDFNLNSDFQFADFSNFPNSIVDPSISTLPHPQSNTYSGTAPTYASPVSSAVSPVTPGFDHVIGKKRKLDGDAASQQALDEAARVAAEEDKRRRNTAASARFRIKKKQREQALEKTAKEMSDRVSLLESRISQLETENTWLKGLITEKNGGKASTSEIRALLSKHEENSERSTGNRTDGVGTKSEGSKA</sequence>
<dbReference type="InterPro" id="IPR004827">
    <property type="entry name" value="bZIP"/>
</dbReference>
<protein>
    <recommendedName>
        <fullName evidence="8">BZIP domain-containing protein</fullName>
    </recommendedName>
</protein>
<keyword evidence="6" id="KW-0175">Coiled coil</keyword>
<dbReference type="InterPro" id="IPR046347">
    <property type="entry name" value="bZIP_sf"/>
</dbReference>
<feature type="region of interest" description="Disordered" evidence="7">
    <location>
        <begin position="55"/>
        <end position="93"/>
    </location>
</feature>
<name>A0A6G1JJW5_9PLEO</name>
<feature type="compositionally biased region" description="Polar residues" evidence="7">
    <location>
        <begin position="72"/>
        <end position="88"/>
    </location>
</feature>
<feature type="coiled-coil region" evidence="6">
    <location>
        <begin position="201"/>
        <end position="228"/>
    </location>
</feature>
<dbReference type="Pfam" id="PF07716">
    <property type="entry name" value="bZIP_2"/>
    <property type="match status" value="1"/>
</dbReference>
<dbReference type="Gene3D" id="1.20.5.170">
    <property type="match status" value="1"/>
</dbReference>
<dbReference type="PANTHER" id="PTHR13044">
    <property type="entry name" value="ACTIVATING TRANSCRIPTION FACTOR ATF 4/5"/>
    <property type="match status" value="1"/>
</dbReference>
<evidence type="ECO:0000256" key="1">
    <source>
        <dbReference type="ARBA" id="ARBA00004123"/>
    </source>
</evidence>
<keyword evidence="5" id="KW-0539">Nucleus</keyword>
<evidence type="ECO:0000256" key="6">
    <source>
        <dbReference type="SAM" id="Coils"/>
    </source>
</evidence>
<dbReference type="FunFam" id="1.20.5.170:FF:000075">
    <property type="entry name" value="BZIP transcription factor (MetR)"/>
    <property type="match status" value="1"/>
</dbReference>
<dbReference type="SUPFAM" id="SSF57959">
    <property type="entry name" value="Leucine zipper domain"/>
    <property type="match status" value="1"/>
</dbReference>
<dbReference type="GO" id="GO:0000977">
    <property type="term" value="F:RNA polymerase II transcription regulatory region sequence-specific DNA binding"/>
    <property type="evidence" value="ECO:0007669"/>
    <property type="project" value="TreeGrafter"/>
</dbReference>
<proteinExistence type="predicted"/>
<dbReference type="GO" id="GO:0001228">
    <property type="term" value="F:DNA-binding transcription activator activity, RNA polymerase II-specific"/>
    <property type="evidence" value="ECO:0007669"/>
    <property type="project" value="TreeGrafter"/>
</dbReference>
<evidence type="ECO:0000313" key="9">
    <source>
        <dbReference type="EMBL" id="KAF2690857.1"/>
    </source>
</evidence>
<dbReference type="PROSITE" id="PS00036">
    <property type="entry name" value="BZIP_BASIC"/>
    <property type="match status" value="1"/>
</dbReference>
<keyword evidence="2" id="KW-0805">Transcription regulation</keyword>
<dbReference type="PROSITE" id="PS50217">
    <property type="entry name" value="BZIP"/>
    <property type="match status" value="1"/>
</dbReference>
<evidence type="ECO:0000256" key="4">
    <source>
        <dbReference type="ARBA" id="ARBA00023163"/>
    </source>
</evidence>
<keyword evidence="4" id="KW-0804">Transcription</keyword>
<organism evidence="9 10">
    <name type="scientific">Lentithecium fluviatile CBS 122367</name>
    <dbReference type="NCBI Taxonomy" id="1168545"/>
    <lineage>
        <taxon>Eukaryota</taxon>
        <taxon>Fungi</taxon>
        <taxon>Dikarya</taxon>
        <taxon>Ascomycota</taxon>
        <taxon>Pezizomycotina</taxon>
        <taxon>Dothideomycetes</taxon>
        <taxon>Pleosporomycetidae</taxon>
        <taxon>Pleosporales</taxon>
        <taxon>Massarineae</taxon>
        <taxon>Lentitheciaceae</taxon>
        <taxon>Lentithecium</taxon>
    </lineage>
</organism>
<evidence type="ECO:0000256" key="5">
    <source>
        <dbReference type="ARBA" id="ARBA00023242"/>
    </source>
</evidence>
<feature type="domain" description="BZIP" evidence="8">
    <location>
        <begin position="180"/>
        <end position="239"/>
    </location>
</feature>
<evidence type="ECO:0000256" key="7">
    <source>
        <dbReference type="SAM" id="MobiDB-lite"/>
    </source>
</evidence>
<dbReference type="CDD" id="cd14705">
    <property type="entry name" value="bZIP_Zip1"/>
    <property type="match status" value="1"/>
</dbReference>
<dbReference type="Proteomes" id="UP000799291">
    <property type="component" value="Unassembled WGS sequence"/>
</dbReference>
<comment type="subcellular location">
    <subcellularLocation>
        <location evidence="1">Nucleus</location>
    </subcellularLocation>
</comment>
<dbReference type="AlphaFoldDB" id="A0A6G1JJW5"/>
<dbReference type="OrthoDB" id="1939598at2759"/>
<evidence type="ECO:0000256" key="3">
    <source>
        <dbReference type="ARBA" id="ARBA00023125"/>
    </source>
</evidence>
<keyword evidence="3" id="KW-0238">DNA-binding</keyword>
<gene>
    <name evidence="9" type="ORF">K458DRAFT_63911</name>
</gene>
<dbReference type="SMART" id="SM00338">
    <property type="entry name" value="BRLZ"/>
    <property type="match status" value="1"/>
</dbReference>
<evidence type="ECO:0000256" key="2">
    <source>
        <dbReference type="ARBA" id="ARBA00023015"/>
    </source>
</evidence>